<dbReference type="Proteomes" id="UP000265366">
    <property type="component" value="Unassembled WGS sequence"/>
</dbReference>
<dbReference type="CDD" id="cd00452">
    <property type="entry name" value="KDPG_aldolase"/>
    <property type="match status" value="1"/>
</dbReference>
<dbReference type="NCBIfam" id="NF006600">
    <property type="entry name" value="PRK09140.1"/>
    <property type="match status" value="1"/>
</dbReference>
<dbReference type="InterPro" id="IPR000887">
    <property type="entry name" value="Aldlse_KDPG_KHG"/>
</dbReference>
<evidence type="ECO:0000256" key="2">
    <source>
        <dbReference type="ARBA" id="ARBA00006906"/>
    </source>
</evidence>
<evidence type="ECO:0000313" key="7">
    <source>
        <dbReference type="Proteomes" id="UP000265366"/>
    </source>
</evidence>
<comment type="caution">
    <text evidence="6">The sequence shown here is derived from an EMBL/GenBank/DDBJ whole genome shotgun (WGS) entry which is preliminary data.</text>
</comment>
<reference evidence="6 7" key="1">
    <citation type="submission" date="2018-08" db="EMBL/GenBank/DDBJ databases">
        <title>Erythrobacter zhengii sp.nov., a bacterium isolated from deep-sea sediment.</title>
        <authorList>
            <person name="Fang C."/>
            <person name="Wu Y.-H."/>
            <person name="Sun C."/>
            <person name="Wang H."/>
            <person name="Cheng H."/>
            <person name="Meng F.-X."/>
            <person name="Wang C.-S."/>
            <person name="Xu X.-W."/>
        </authorList>
    </citation>
    <scope>NUCLEOTIDE SEQUENCE [LARGE SCALE GENOMIC DNA]</scope>
    <source>
        <strain evidence="6 7">CCTCC AB 2015396</strain>
    </source>
</reference>
<accession>A0A3A1P349</accession>
<dbReference type="OrthoDB" id="7204076at2"/>
<comment type="similarity">
    <text evidence="2">Belongs to the KHG/KDPG aldolase family.</text>
</comment>
<dbReference type="PANTHER" id="PTHR30246:SF1">
    <property type="entry name" value="2-DEHYDRO-3-DEOXY-6-PHOSPHOGALACTONATE ALDOLASE-RELATED"/>
    <property type="match status" value="1"/>
</dbReference>
<name>A0A3A1P349_9SPHN</name>
<dbReference type="Pfam" id="PF01081">
    <property type="entry name" value="Aldolase"/>
    <property type="match status" value="1"/>
</dbReference>
<evidence type="ECO:0000256" key="5">
    <source>
        <dbReference type="ARBA" id="ARBA00023277"/>
    </source>
</evidence>
<dbReference type="SUPFAM" id="SSF51569">
    <property type="entry name" value="Aldolase"/>
    <property type="match status" value="1"/>
</dbReference>
<evidence type="ECO:0000313" key="6">
    <source>
        <dbReference type="EMBL" id="RIV82323.1"/>
    </source>
</evidence>
<dbReference type="EMBL" id="QXFM01000119">
    <property type="protein sequence ID" value="RIV82323.1"/>
    <property type="molecule type" value="Genomic_DNA"/>
</dbReference>
<dbReference type="InterPro" id="IPR013785">
    <property type="entry name" value="Aldolase_TIM"/>
</dbReference>
<proteinExistence type="inferred from homology"/>
<comment type="subunit">
    <text evidence="3">Homotrimer.</text>
</comment>
<protein>
    <submittedName>
        <fullName evidence="6">2-dehydro-3-deoxy-6-phosphogalactonate aldolase</fullName>
    </submittedName>
</protein>
<comment type="pathway">
    <text evidence="1">Carbohydrate acid metabolism.</text>
</comment>
<evidence type="ECO:0000256" key="1">
    <source>
        <dbReference type="ARBA" id="ARBA00004761"/>
    </source>
</evidence>
<dbReference type="Gene3D" id="3.20.20.70">
    <property type="entry name" value="Aldolase class I"/>
    <property type="match status" value="1"/>
</dbReference>
<dbReference type="GO" id="GO:0016829">
    <property type="term" value="F:lyase activity"/>
    <property type="evidence" value="ECO:0007669"/>
    <property type="project" value="UniProtKB-KW"/>
</dbReference>
<dbReference type="RefSeq" id="WP_119593723.1">
    <property type="nucleotide sequence ID" value="NZ_QXFM01000119.1"/>
</dbReference>
<keyword evidence="5" id="KW-0119">Carbohydrate metabolism</keyword>
<organism evidence="6 7">
    <name type="scientific">Aurantiacibacter xanthus</name>
    <dbReference type="NCBI Taxonomy" id="1784712"/>
    <lineage>
        <taxon>Bacteria</taxon>
        <taxon>Pseudomonadati</taxon>
        <taxon>Pseudomonadota</taxon>
        <taxon>Alphaproteobacteria</taxon>
        <taxon>Sphingomonadales</taxon>
        <taxon>Erythrobacteraceae</taxon>
        <taxon>Aurantiacibacter</taxon>
    </lineage>
</organism>
<keyword evidence="7" id="KW-1185">Reference proteome</keyword>
<keyword evidence="4" id="KW-0456">Lyase</keyword>
<sequence>MGAGDFEAAFAACPLVAILRGLTPQEAPAIGDALVEAGFTMIEVPLNSPDPLRSIAILVERIGERAMIGAGTVLTAQQVREVHAAQGCFIVAPNSDAAVIGEARSLGMGAMPGYYTATEAFAALSAGATALKLFPADSAQPAMLKAQRAVLPREVKVLAVGGIDPDNMAQWRAAGADGFGLGSNLYKPGRAAEEVYEAAVAMVAAVRRL</sequence>
<evidence type="ECO:0000256" key="4">
    <source>
        <dbReference type="ARBA" id="ARBA00023239"/>
    </source>
</evidence>
<dbReference type="AlphaFoldDB" id="A0A3A1P349"/>
<gene>
    <name evidence="6" type="ORF">D2V17_15540</name>
</gene>
<dbReference type="PANTHER" id="PTHR30246">
    <property type="entry name" value="2-KETO-3-DEOXY-6-PHOSPHOGLUCONATE ALDOLASE"/>
    <property type="match status" value="1"/>
</dbReference>
<evidence type="ECO:0000256" key="3">
    <source>
        <dbReference type="ARBA" id="ARBA00011233"/>
    </source>
</evidence>